<evidence type="ECO:0008006" key="2">
    <source>
        <dbReference type="Google" id="ProtNLM"/>
    </source>
</evidence>
<reference evidence="1" key="2">
    <citation type="journal article" date="2015" name="Data Brief">
        <title>Shoot transcriptome of the giant reed, Arundo donax.</title>
        <authorList>
            <person name="Barrero R.A."/>
            <person name="Guerrero F.D."/>
            <person name="Moolhuijzen P."/>
            <person name="Goolsby J.A."/>
            <person name="Tidwell J."/>
            <person name="Bellgard S.E."/>
            <person name="Bellgard M.I."/>
        </authorList>
    </citation>
    <scope>NUCLEOTIDE SEQUENCE</scope>
    <source>
        <tissue evidence="1">Shoot tissue taken approximately 20 cm above the soil surface</tissue>
    </source>
</reference>
<protein>
    <recommendedName>
        <fullName evidence="2">Late embryogenesis abundant protein LEA-2 subgroup domain-containing protein</fullName>
    </recommendedName>
</protein>
<dbReference type="PANTHER" id="PTHR36480">
    <property type="entry name" value="OS06G0118900 PROTEIN-RELATED"/>
    <property type="match status" value="1"/>
</dbReference>
<name>A0A0A8ZD90_ARUDO</name>
<evidence type="ECO:0000313" key="1">
    <source>
        <dbReference type="EMBL" id="JAD36781.1"/>
    </source>
</evidence>
<dbReference type="PANTHER" id="PTHR36480:SF5">
    <property type="entry name" value="LATE EMBRYOGENESIS ABUNDANT PROTEIN LEA-2 SUBGROUP DOMAIN-CONTAINING PROTEIN"/>
    <property type="match status" value="1"/>
</dbReference>
<sequence length="190" mass="20841">MIPSPWSRWSAKQYIIAALLGALVAAALVAVISITLAPAHISFSIAGPTMSKLQEKGEKRKGVYYNFTLVANNPSRRMAVSYSYLSTKIWPNEAAWIPAEVNTSAALPGWQPPGKTTDVTVLAESWQYDQTTDAPKQDIKVDNNNCTVAVEAKVRFKFGLARTMGYTVRATCLHVNFIKNAYFPVPCLTA</sequence>
<dbReference type="EMBL" id="GBRH01261114">
    <property type="protein sequence ID" value="JAD36781.1"/>
    <property type="molecule type" value="Transcribed_RNA"/>
</dbReference>
<accession>A0A0A8ZD90</accession>
<dbReference type="AlphaFoldDB" id="A0A0A8ZD90"/>
<organism evidence="1">
    <name type="scientific">Arundo donax</name>
    <name type="common">Giant reed</name>
    <name type="synonym">Donax arundinaceus</name>
    <dbReference type="NCBI Taxonomy" id="35708"/>
    <lineage>
        <taxon>Eukaryota</taxon>
        <taxon>Viridiplantae</taxon>
        <taxon>Streptophyta</taxon>
        <taxon>Embryophyta</taxon>
        <taxon>Tracheophyta</taxon>
        <taxon>Spermatophyta</taxon>
        <taxon>Magnoliopsida</taxon>
        <taxon>Liliopsida</taxon>
        <taxon>Poales</taxon>
        <taxon>Poaceae</taxon>
        <taxon>PACMAD clade</taxon>
        <taxon>Arundinoideae</taxon>
        <taxon>Arundineae</taxon>
        <taxon>Arundo</taxon>
    </lineage>
</organism>
<reference evidence="1" key="1">
    <citation type="submission" date="2014-09" db="EMBL/GenBank/DDBJ databases">
        <authorList>
            <person name="Magalhaes I.L.F."/>
            <person name="Oliveira U."/>
            <person name="Santos F.R."/>
            <person name="Vidigal T.H.D.A."/>
            <person name="Brescovit A.D."/>
            <person name="Santos A.J."/>
        </authorList>
    </citation>
    <scope>NUCLEOTIDE SEQUENCE</scope>
    <source>
        <tissue evidence="1">Shoot tissue taken approximately 20 cm above the soil surface</tissue>
    </source>
</reference>
<proteinExistence type="predicted"/>